<evidence type="ECO:0000256" key="2">
    <source>
        <dbReference type="SAM" id="SignalP"/>
    </source>
</evidence>
<comment type="caution">
    <text evidence="3">The sequence shown here is derived from an EMBL/GenBank/DDBJ whole genome shotgun (WGS) entry which is preliminary data.</text>
</comment>
<evidence type="ECO:0008006" key="5">
    <source>
        <dbReference type="Google" id="ProtNLM"/>
    </source>
</evidence>
<feature type="region of interest" description="Disordered" evidence="1">
    <location>
        <begin position="52"/>
        <end position="72"/>
    </location>
</feature>
<feature type="signal peptide" evidence="2">
    <location>
        <begin position="1"/>
        <end position="24"/>
    </location>
</feature>
<dbReference type="AlphaFoldDB" id="A0A835CLE5"/>
<dbReference type="EMBL" id="JACMRX010000005">
    <property type="protein sequence ID" value="KAF7988709.1"/>
    <property type="molecule type" value="Genomic_DNA"/>
</dbReference>
<feature type="chain" id="PRO_5032685171" description="Venom protein" evidence="2">
    <location>
        <begin position="25"/>
        <end position="72"/>
    </location>
</feature>
<gene>
    <name evidence="3" type="ORF">HCN44_001282</name>
</gene>
<accession>A0A835CLE5</accession>
<evidence type="ECO:0000256" key="1">
    <source>
        <dbReference type="SAM" id="MobiDB-lite"/>
    </source>
</evidence>
<evidence type="ECO:0000313" key="4">
    <source>
        <dbReference type="Proteomes" id="UP000639338"/>
    </source>
</evidence>
<reference evidence="3 4" key="1">
    <citation type="submission" date="2020-08" db="EMBL/GenBank/DDBJ databases">
        <title>Aphidius gifuensis genome sequencing and assembly.</title>
        <authorList>
            <person name="Du Z."/>
        </authorList>
    </citation>
    <scope>NUCLEOTIDE SEQUENCE [LARGE SCALE GENOMIC DNA]</scope>
    <source>
        <strain evidence="3">YNYX2018</strain>
        <tissue evidence="3">Adults</tissue>
    </source>
</reference>
<keyword evidence="2" id="KW-0732">Signal</keyword>
<keyword evidence="4" id="KW-1185">Reference proteome</keyword>
<dbReference type="Proteomes" id="UP000639338">
    <property type="component" value="Unassembled WGS sequence"/>
</dbReference>
<sequence length="72" mass="8413">MKIKNLCILACLVAILIFDKQCEGKKTVIHIPYKIKNIKHTHTVFKLIPHSHLSKREDSGVTEKEEFDHFKK</sequence>
<protein>
    <recommendedName>
        <fullName evidence="5">Venom protein</fullName>
    </recommendedName>
</protein>
<organism evidence="3 4">
    <name type="scientific">Aphidius gifuensis</name>
    <name type="common">Parasitoid wasp</name>
    <dbReference type="NCBI Taxonomy" id="684658"/>
    <lineage>
        <taxon>Eukaryota</taxon>
        <taxon>Metazoa</taxon>
        <taxon>Ecdysozoa</taxon>
        <taxon>Arthropoda</taxon>
        <taxon>Hexapoda</taxon>
        <taxon>Insecta</taxon>
        <taxon>Pterygota</taxon>
        <taxon>Neoptera</taxon>
        <taxon>Endopterygota</taxon>
        <taxon>Hymenoptera</taxon>
        <taxon>Apocrita</taxon>
        <taxon>Ichneumonoidea</taxon>
        <taxon>Braconidae</taxon>
        <taxon>Aphidiinae</taxon>
        <taxon>Aphidius</taxon>
    </lineage>
</organism>
<proteinExistence type="predicted"/>
<feature type="compositionally biased region" description="Basic and acidic residues" evidence="1">
    <location>
        <begin position="54"/>
        <end position="72"/>
    </location>
</feature>
<evidence type="ECO:0000313" key="3">
    <source>
        <dbReference type="EMBL" id="KAF7988709.1"/>
    </source>
</evidence>
<name>A0A835CLE5_APHGI</name>